<evidence type="ECO:0000259" key="7">
    <source>
        <dbReference type="SMART" id="SM00409"/>
    </source>
</evidence>
<evidence type="ECO:0000256" key="1">
    <source>
        <dbReference type="ARBA" id="ARBA00004370"/>
    </source>
</evidence>
<gene>
    <name evidence="9" type="primary">LOC106500026</name>
</gene>
<feature type="transmembrane region" description="Helical" evidence="5">
    <location>
        <begin position="511"/>
        <end position="535"/>
    </location>
</feature>
<proteinExistence type="predicted"/>
<dbReference type="Proteomes" id="UP001652627">
    <property type="component" value="Chromosome 19"/>
</dbReference>
<feature type="compositionally biased region" description="Basic and acidic residues" evidence="4">
    <location>
        <begin position="209"/>
        <end position="219"/>
    </location>
</feature>
<dbReference type="PANTHER" id="PTHR11860">
    <property type="entry name" value="POLYMERIC-IMMUNOGLOBULIN RECEPTOR"/>
    <property type="match status" value="1"/>
</dbReference>
<dbReference type="InterPro" id="IPR013783">
    <property type="entry name" value="Ig-like_fold"/>
</dbReference>
<dbReference type="PANTHER" id="PTHR11860:SF87">
    <property type="entry name" value="CMRF35-LIKE MOLECULE 8"/>
    <property type="match status" value="1"/>
</dbReference>
<feature type="chain" id="PRO_5047160927" description="Immunoglobulin domain-containing protein" evidence="6">
    <location>
        <begin position="19"/>
        <end position="652"/>
    </location>
</feature>
<keyword evidence="8" id="KW-1185">Reference proteome</keyword>
<evidence type="ECO:0000256" key="5">
    <source>
        <dbReference type="SAM" id="Phobius"/>
    </source>
</evidence>
<protein>
    <recommendedName>
        <fullName evidence="7">Immunoglobulin domain-containing protein</fullName>
    </recommendedName>
</protein>
<keyword evidence="3 5" id="KW-0472">Membrane</keyword>
<dbReference type="InterPro" id="IPR013106">
    <property type="entry name" value="Ig_V-set"/>
</dbReference>
<dbReference type="CDD" id="cd05716">
    <property type="entry name" value="IgV_pIgR_like"/>
    <property type="match status" value="2"/>
</dbReference>
<dbReference type="InterPro" id="IPR003599">
    <property type="entry name" value="Ig_sub"/>
</dbReference>
<organism evidence="8 9">
    <name type="scientific">Apteryx mantelli</name>
    <name type="common">North Island brown kiwi</name>
    <dbReference type="NCBI Taxonomy" id="2696672"/>
    <lineage>
        <taxon>Eukaryota</taxon>
        <taxon>Metazoa</taxon>
        <taxon>Chordata</taxon>
        <taxon>Craniata</taxon>
        <taxon>Vertebrata</taxon>
        <taxon>Euteleostomi</taxon>
        <taxon>Archelosauria</taxon>
        <taxon>Archosauria</taxon>
        <taxon>Dinosauria</taxon>
        <taxon>Saurischia</taxon>
        <taxon>Theropoda</taxon>
        <taxon>Coelurosauria</taxon>
        <taxon>Aves</taxon>
        <taxon>Palaeognathae</taxon>
        <taxon>Apterygiformes</taxon>
        <taxon>Apterygidae</taxon>
        <taxon>Apteryx</taxon>
    </lineage>
</organism>
<feature type="region of interest" description="Disordered" evidence="4">
    <location>
        <begin position="201"/>
        <end position="250"/>
    </location>
</feature>
<evidence type="ECO:0000256" key="2">
    <source>
        <dbReference type="ARBA" id="ARBA00022692"/>
    </source>
</evidence>
<dbReference type="Pfam" id="PF07686">
    <property type="entry name" value="V-set"/>
    <property type="match status" value="2"/>
</dbReference>
<evidence type="ECO:0000256" key="6">
    <source>
        <dbReference type="SAM" id="SignalP"/>
    </source>
</evidence>
<evidence type="ECO:0000256" key="3">
    <source>
        <dbReference type="ARBA" id="ARBA00023136"/>
    </source>
</evidence>
<sequence length="652" mass="70591">MLEGLLVWTWLLLPGCRALTGPVEASGPVGGTVSVSCAYKPELAEAEKYWCRGSGWFYCSILVQTAAAEDEASGDRVRLRDDRAQHVFVVTMENLTVGDGDTYWCGIQQPWYDLMVPVVVSVLPAPNVTDYPIYTTREEEPTSAASFPWDAPEPASTASMFNSSSPQAGAPNLPVLVLMPSVALALVLSIVIGLRMRRASPGKTSAARDAARTGDKDRQGPAGWGQAAAPPNICANTKQELGSPEDDYENSPAMCQDFEKRYEVFFSSAKSSAPNSQPIYINMRPAGPRSGPRCHKAQRAGEGVRFFTFRNKEQEDSSGFDHPEVLSPTKAKSHRCKMEINSSCGKRKKNHVDGSERVCRALVAPREVSGRLGETLSVQCWYARGYERYNKYWCRGASRDSCRKVVETAGLEAPQRRGHVSITDKQVFCVILLTVEHLSEEDAGSYWCGIERLGKDIMEPVKVAVFPATSAPLPTTPAAQTPMVSTVMNSTELPNTTNATSPGSPRTAMTIVVPSVVLASLLVAAGSAVLIWTLVRRRKEAQQRPLGDASRSWQDKLAAGSQAPGDTPPPRSKAKAAASAAAEGDPGPPWLCNVYSNSLEEGPVDTPPPPPRRASAASTHTEPESSPWEETLYENAPQLEEAPGSEEETDYC</sequence>
<keyword evidence="5" id="KW-1133">Transmembrane helix</keyword>
<dbReference type="SMART" id="SM00409">
    <property type="entry name" value="IG"/>
    <property type="match status" value="2"/>
</dbReference>
<evidence type="ECO:0000313" key="8">
    <source>
        <dbReference type="Proteomes" id="UP001652627"/>
    </source>
</evidence>
<feature type="domain" description="Immunoglobulin" evidence="7">
    <location>
        <begin position="365"/>
        <end position="466"/>
    </location>
</feature>
<feature type="compositionally biased region" description="Acidic residues" evidence="4">
    <location>
        <begin position="643"/>
        <end position="652"/>
    </location>
</feature>
<evidence type="ECO:0000256" key="4">
    <source>
        <dbReference type="SAM" id="MobiDB-lite"/>
    </source>
</evidence>
<dbReference type="GeneID" id="106500026"/>
<feature type="signal peptide" evidence="6">
    <location>
        <begin position="1"/>
        <end position="18"/>
    </location>
</feature>
<keyword evidence="6" id="KW-0732">Signal</keyword>
<feature type="compositionally biased region" description="Low complexity" evidence="4">
    <location>
        <begin position="220"/>
        <end position="231"/>
    </location>
</feature>
<comment type="subcellular location">
    <subcellularLocation>
        <location evidence="1">Membrane</location>
    </subcellularLocation>
</comment>
<reference evidence="9" key="1">
    <citation type="submission" date="2025-08" db="UniProtKB">
        <authorList>
            <consortium name="RefSeq"/>
        </authorList>
    </citation>
    <scope>IDENTIFICATION</scope>
    <source>
        <tissue evidence="9">Blood</tissue>
    </source>
</reference>
<accession>A0ABM4FIF9</accession>
<dbReference type="InterPro" id="IPR036179">
    <property type="entry name" value="Ig-like_dom_sf"/>
</dbReference>
<dbReference type="RefSeq" id="XP_067164732.1">
    <property type="nucleotide sequence ID" value="XM_067308631.1"/>
</dbReference>
<feature type="region of interest" description="Disordered" evidence="4">
    <location>
        <begin position="541"/>
        <end position="652"/>
    </location>
</feature>
<feature type="domain" description="Immunoglobulin" evidence="7">
    <location>
        <begin position="22"/>
        <end position="123"/>
    </location>
</feature>
<evidence type="ECO:0000313" key="9">
    <source>
        <dbReference type="RefSeq" id="XP_067164732.1"/>
    </source>
</evidence>
<dbReference type="InterPro" id="IPR050671">
    <property type="entry name" value="CD300_family_receptors"/>
</dbReference>
<dbReference type="Gene3D" id="2.60.40.10">
    <property type="entry name" value="Immunoglobulins"/>
    <property type="match status" value="2"/>
</dbReference>
<keyword evidence="2 5" id="KW-0812">Transmembrane</keyword>
<name>A0ABM4FIF9_9AVES</name>
<dbReference type="SUPFAM" id="SSF48726">
    <property type="entry name" value="Immunoglobulin"/>
    <property type="match status" value="2"/>
</dbReference>